<dbReference type="Proteomes" id="UP000325755">
    <property type="component" value="Chromosome"/>
</dbReference>
<dbReference type="InParanoid" id="A0A5Q0BEG5"/>
<dbReference type="Gene3D" id="3.30.1490.300">
    <property type="match status" value="1"/>
</dbReference>
<organism evidence="2 3">
    <name type="scientific">Candidatus Methylospira mobilis</name>
    <dbReference type="NCBI Taxonomy" id="1808979"/>
    <lineage>
        <taxon>Bacteria</taxon>
        <taxon>Pseudomonadati</taxon>
        <taxon>Pseudomonadota</taxon>
        <taxon>Gammaproteobacteria</taxon>
        <taxon>Methylococcales</taxon>
        <taxon>Methylococcaceae</taxon>
        <taxon>Candidatus Methylospira</taxon>
    </lineage>
</organism>
<feature type="transmembrane region" description="Helical" evidence="1">
    <location>
        <begin position="210"/>
        <end position="232"/>
    </location>
</feature>
<dbReference type="InterPro" id="IPR043129">
    <property type="entry name" value="ATPase_NBD"/>
</dbReference>
<dbReference type="PANTHER" id="PTHR40278:SF1">
    <property type="entry name" value="DNA UTILIZATION PROTEIN HOFN"/>
    <property type="match status" value="1"/>
</dbReference>
<keyword evidence="1" id="KW-0472">Membrane</keyword>
<dbReference type="InterPro" id="IPR007813">
    <property type="entry name" value="PilN"/>
</dbReference>
<keyword evidence="1" id="KW-1133">Transmembrane helix</keyword>
<accession>A0A5Q0BEG5</accession>
<dbReference type="Pfam" id="PF05137">
    <property type="entry name" value="PilN"/>
    <property type="match status" value="1"/>
</dbReference>
<evidence type="ECO:0000313" key="2">
    <source>
        <dbReference type="EMBL" id="QFY42263.1"/>
    </source>
</evidence>
<proteinExistence type="predicted"/>
<evidence type="ECO:0000256" key="1">
    <source>
        <dbReference type="SAM" id="Phobius"/>
    </source>
</evidence>
<reference evidence="2 3" key="1">
    <citation type="submission" date="2019-09" db="EMBL/GenBank/DDBJ databases">
        <title>Ecophysiology of the spiral-shaped methanotroph Methylospira mobilis as revealed by the complete genome sequence.</title>
        <authorList>
            <person name="Oshkin I.Y."/>
            <person name="Dedysh S.N."/>
            <person name="Miroshnikov K."/>
            <person name="Danilova O.V."/>
            <person name="Hakobyan A."/>
            <person name="Liesack W."/>
        </authorList>
    </citation>
    <scope>NUCLEOTIDE SEQUENCE [LARGE SCALE GENOMIC DNA]</scope>
    <source>
        <strain evidence="2 3">Shm1</strain>
    </source>
</reference>
<dbReference type="SUPFAM" id="SSF53067">
    <property type="entry name" value="Actin-like ATPase domain"/>
    <property type="match status" value="1"/>
</dbReference>
<dbReference type="AlphaFoldDB" id="A0A5Q0BEG5"/>
<dbReference type="InterPro" id="IPR052534">
    <property type="entry name" value="Extracell_DNA_Util/SecSys_Comp"/>
</dbReference>
<protein>
    <submittedName>
        <fullName evidence="2">PilN domain-containing protein</fullName>
    </submittedName>
</protein>
<dbReference type="OrthoDB" id="5621075at2"/>
<sequence>MFDLPSLLKTEFDYNAFLRWWGLQLGFLAPEGVRNFLWPRRPSLLIRPMSGQLLVFVYENDNLQELGLFPIDETGAQARDALFAKNPYLCDTDQVLMLTQDVSLLRRCKLPHAAIENLHQVVGFELDRLTPFKPEQVYYSARILERIKESKQLRVEVALVLRDTLDPLLQAMHRCGWKPFRADIDEGVALTRRHELLPEAFRIPRKRGPWWVAAAAGGVLMAIAGIALWLPLTMGETMASRLQAEIKAGNKVVAEVEALKTGAEKIRINANFIRRKKREEPRMLDMLEELTRILPDDTWLNGLQYDEHKLLVQGQSPNSTELIEKLEVSPYFQDVKFASPITKDANRIERFQISAAVINGQAN</sequence>
<dbReference type="RefSeq" id="WP_153248245.1">
    <property type="nucleotide sequence ID" value="NZ_CP044205.1"/>
</dbReference>
<evidence type="ECO:0000313" key="3">
    <source>
        <dbReference type="Proteomes" id="UP000325755"/>
    </source>
</evidence>
<keyword evidence="3" id="KW-1185">Reference proteome</keyword>
<dbReference type="PANTHER" id="PTHR40278">
    <property type="entry name" value="DNA UTILIZATION PROTEIN HOFN"/>
    <property type="match status" value="1"/>
</dbReference>
<gene>
    <name evidence="2" type="ORF">F6R98_06165</name>
</gene>
<dbReference type="KEGG" id="mmob:F6R98_06165"/>
<dbReference type="EMBL" id="CP044205">
    <property type="protein sequence ID" value="QFY42263.1"/>
    <property type="molecule type" value="Genomic_DNA"/>
</dbReference>
<keyword evidence="1" id="KW-0812">Transmembrane</keyword>
<name>A0A5Q0BEG5_9GAMM</name>